<feature type="region of interest" description="Disordered" evidence="2">
    <location>
        <begin position="79"/>
        <end position="106"/>
    </location>
</feature>
<dbReference type="EMBL" id="BDIP01006566">
    <property type="protein sequence ID" value="GIQ90722.1"/>
    <property type="molecule type" value="Genomic_DNA"/>
</dbReference>
<keyword evidence="4" id="KW-1185">Reference proteome</keyword>
<dbReference type="AlphaFoldDB" id="A0A9K3D8U6"/>
<evidence type="ECO:0000313" key="4">
    <source>
        <dbReference type="Proteomes" id="UP000265618"/>
    </source>
</evidence>
<dbReference type="Proteomes" id="UP000265618">
    <property type="component" value="Unassembled WGS sequence"/>
</dbReference>
<feature type="coiled-coil region" evidence="1">
    <location>
        <begin position="113"/>
        <end position="147"/>
    </location>
</feature>
<gene>
    <name evidence="3" type="ORF">KIPB_013620</name>
</gene>
<feature type="compositionally biased region" description="Polar residues" evidence="2">
    <location>
        <begin position="95"/>
        <end position="106"/>
    </location>
</feature>
<evidence type="ECO:0000313" key="3">
    <source>
        <dbReference type="EMBL" id="GIQ90722.1"/>
    </source>
</evidence>
<protein>
    <submittedName>
        <fullName evidence="3">Uncharacterized protein</fullName>
    </submittedName>
</protein>
<keyword evidence="1" id="KW-0175">Coiled coil</keyword>
<accession>A0A9K3D8U6</accession>
<name>A0A9K3D8U6_9EUKA</name>
<proteinExistence type="predicted"/>
<sequence>VTDMVVQLPESVFKGPKEDYNGIPTTDAAVDRDEALVRLAESILMLPVIPWPVIPVDTLLVHENIEDISYATPDWYLAPSTRSRQKPRAAPVKRTNPTQPQRLPHIQSSDSALTQLLAKNARLLAEIQTLQRDMRALECEYRNLEERHASRSQPTVSDAEPPDTTALSRAYTALCGRMAETVSQSMSGPVDHALTPQQAWDMYRRVMTVLGCFLSFDLQPSADLATSLSIGGYDHRSLSTVRYLLMSVTPMRSCGMFGSDKPPYHVRSTLLDLICDGLAVRQGKYTKFLQSCIEHSDMFDEMELARCGCN</sequence>
<comment type="caution">
    <text evidence="3">The sequence shown here is derived from an EMBL/GenBank/DDBJ whole genome shotgun (WGS) entry which is preliminary data.</text>
</comment>
<feature type="non-terminal residue" evidence="3">
    <location>
        <position position="1"/>
    </location>
</feature>
<evidence type="ECO:0000256" key="1">
    <source>
        <dbReference type="SAM" id="Coils"/>
    </source>
</evidence>
<organism evidence="3 4">
    <name type="scientific">Kipferlia bialata</name>
    <dbReference type="NCBI Taxonomy" id="797122"/>
    <lineage>
        <taxon>Eukaryota</taxon>
        <taxon>Metamonada</taxon>
        <taxon>Carpediemonas-like organisms</taxon>
        <taxon>Kipferlia</taxon>
    </lineage>
</organism>
<reference evidence="3 4" key="1">
    <citation type="journal article" date="2018" name="PLoS ONE">
        <title>The draft genome of Kipferlia bialata reveals reductive genome evolution in fornicate parasites.</title>
        <authorList>
            <person name="Tanifuji G."/>
            <person name="Takabayashi S."/>
            <person name="Kume K."/>
            <person name="Takagi M."/>
            <person name="Nakayama T."/>
            <person name="Kamikawa R."/>
            <person name="Inagaki Y."/>
            <person name="Hashimoto T."/>
        </authorList>
    </citation>
    <scope>NUCLEOTIDE SEQUENCE [LARGE SCALE GENOMIC DNA]</scope>
    <source>
        <strain evidence="3">NY0173</strain>
    </source>
</reference>
<evidence type="ECO:0000256" key="2">
    <source>
        <dbReference type="SAM" id="MobiDB-lite"/>
    </source>
</evidence>